<feature type="region of interest" description="Disordered" evidence="1">
    <location>
        <begin position="1"/>
        <end position="34"/>
    </location>
</feature>
<comment type="caution">
    <text evidence="2">The sequence shown here is derived from an EMBL/GenBank/DDBJ whole genome shotgun (WGS) entry which is preliminary data.</text>
</comment>
<evidence type="ECO:0000256" key="1">
    <source>
        <dbReference type="SAM" id="MobiDB-lite"/>
    </source>
</evidence>
<protein>
    <submittedName>
        <fullName evidence="2">Uncharacterized protein</fullName>
    </submittedName>
</protein>
<reference evidence="2" key="1">
    <citation type="journal article" date="2019" name="bioRxiv">
        <title>The Genome of the Zebra Mussel, Dreissena polymorpha: A Resource for Invasive Species Research.</title>
        <authorList>
            <person name="McCartney M.A."/>
            <person name="Auch B."/>
            <person name="Kono T."/>
            <person name="Mallez S."/>
            <person name="Zhang Y."/>
            <person name="Obille A."/>
            <person name="Becker A."/>
            <person name="Abrahante J.E."/>
            <person name="Garbe J."/>
            <person name="Badalamenti J.P."/>
            <person name="Herman A."/>
            <person name="Mangelson H."/>
            <person name="Liachko I."/>
            <person name="Sullivan S."/>
            <person name="Sone E.D."/>
            <person name="Koren S."/>
            <person name="Silverstein K.A.T."/>
            <person name="Beckman K.B."/>
            <person name="Gohl D.M."/>
        </authorList>
    </citation>
    <scope>NUCLEOTIDE SEQUENCE</scope>
    <source>
        <strain evidence="2">Duluth1</strain>
        <tissue evidence="2">Whole animal</tissue>
    </source>
</reference>
<evidence type="ECO:0000313" key="3">
    <source>
        <dbReference type="Proteomes" id="UP000828390"/>
    </source>
</evidence>
<organism evidence="2 3">
    <name type="scientific">Dreissena polymorpha</name>
    <name type="common">Zebra mussel</name>
    <name type="synonym">Mytilus polymorpha</name>
    <dbReference type="NCBI Taxonomy" id="45954"/>
    <lineage>
        <taxon>Eukaryota</taxon>
        <taxon>Metazoa</taxon>
        <taxon>Spiralia</taxon>
        <taxon>Lophotrochozoa</taxon>
        <taxon>Mollusca</taxon>
        <taxon>Bivalvia</taxon>
        <taxon>Autobranchia</taxon>
        <taxon>Heteroconchia</taxon>
        <taxon>Euheterodonta</taxon>
        <taxon>Imparidentia</taxon>
        <taxon>Neoheterodontei</taxon>
        <taxon>Myida</taxon>
        <taxon>Dreissenoidea</taxon>
        <taxon>Dreissenidae</taxon>
        <taxon>Dreissena</taxon>
    </lineage>
</organism>
<sequence>MCTGDTELAVSGRRMRVSNRSSAKSEQHVQTRVPRRRLSIKRRLRRHQHQQCLLRGGRMRLSACVLPAGQLEPV</sequence>
<dbReference type="AlphaFoldDB" id="A0A9D4JYZ0"/>
<proteinExistence type="predicted"/>
<name>A0A9D4JYZ0_DREPO</name>
<accession>A0A9D4JYZ0</accession>
<gene>
    <name evidence="2" type="ORF">DPMN_127623</name>
</gene>
<evidence type="ECO:0000313" key="2">
    <source>
        <dbReference type="EMBL" id="KAH3825742.1"/>
    </source>
</evidence>
<dbReference type="Proteomes" id="UP000828390">
    <property type="component" value="Unassembled WGS sequence"/>
</dbReference>
<dbReference type="EMBL" id="JAIWYP010000005">
    <property type="protein sequence ID" value="KAH3825742.1"/>
    <property type="molecule type" value="Genomic_DNA"/>
</dbReference>
<keyword evidence="3" id="KW-1185">Reference proteome</keyword>
<reference evidence="2" key="2">
    <citation type="submission" date="2020-11" db="EMBL/GenBank/DDBJ databases">
        <authorList>
            <person name="McCartney M.A."/>
            <person name="Auch B."/>
            <person name="Kono T."/>
            <person name="Mallez S."/>
            <person name="Becker A."/>
            <person name="Gohl D.M."/>
            <person name="Silverstein K.A.T."/>
            <person name="Koren S."/>
            <person name="Bechman K.B."/>
            <person name="Herman A."/>
            <person name="Abrahante J.E."/>
            <person name="Garbe J."/>
        </authorList>
    </citation>
    <scope>NUCLEOTIDE SEQUENCE</scope>
    <source>
        <strain evidence="2">Duluth1</strain>
        <tissue evidence="2">Whole animal</tissue>
    </source>
</reference>